<reference evidence="1 2" key="2">
    <citation type="journal article" date="2017" name="Front. Plant Sci.">
        <title>Gene Classification and Mining of Molecular Markers Useful in Red Clover (Trifolium pratense) Breeding.</title>
        <authorList>
            <person name="Istvanek J."/>
            <person name="Dluhosova J."/>
            <person name="Dluhos P."/>
            <person name="Patkova L."/>
            <person name="Nedelnik J."/>
            <person name="Repkova J."/>
        </authorList>
    </citation>
    <scope>NUCLEOTIDE SEQUENCE [LARGE SCALE GENOMIC DNA]</scope>
    <source>
        <strain evidence="2">cv. Tatra</strain>
        <tissue evidence="1">Young leaves</tissue>
    </source>
</reference>
<evidence type="ECO:0000313" key="1">
    <source>
        <dbReference type="EMBL" id="PNX85982.1"/>
    </source>
</evidence>
<evidence type="ECO:0000313" key="2">
    <source>
        <dbReference type="Proteomes" id="UP000236291"/>
    </source>
</evidence>
<sequence length="36" mass="4090">MNFVGVIGIQIRMEIELEKDEDRGVNGERVRVRGAC</sequence>
<organism evidence="1 2">
    <name type="scientific">Trifolium pratense</name>
    <name type="common">Red clover</name>
    <dbReference type="NCBI Taxonomy" id="57577"/>
    <lineage>
        <taxon>Eukaryota</taxon>
        <taxon>Viridiplantae</taxon>
        <taxon>Streptophyta</taxon>
        <taxon>Embryophyta</taxon>
        <taxon>Tracheophyta</taxon>
        <taxon>Spermatophyta</taxon>
        <taxon>Magnoliopsida</taxon>
        <taxon>eudicotyledons</taxon>
        <taxon>Gunneridae</taxon>
        <taxon>Pentapetalae</taxon>
        <taxon>rosids</taxon>
        <taxon>fabids</taxon>
        <taxon>Fabales</taxon>
        <taxon>Fabaceae</taxon>
        <taxon>Papilionoideae</taxon>
        <taxon>50 kb inversion clade</taxon>
        <taxon>NPAAA clade</taxon>
        <taxon>Hologalegina</taxon>
        <taxon>IRL clade</taxon>
        <taxon>Trifolieae</taxon>
        <taxon>Trifolium</taxon>
    </lineage>
</organism>
<accession>A0A2K3M5B8</accession>
<name>A0A2K3M5B8_TRIPR</name>
<comment type="caution">
    <text evidence="1">The sequence shown here is derived from an EMBL/GenBank/DDBJ whole genome shotgun (WGS) entry which is preliminary data.</text>
</comment>
<dbReference type="Proteomes" id="UP000236291">
    <property type="component" value="Unassembled WGS sequence"/>
</dbReference>
<feature type="non-terminal residue" evidence="1">
    <location>
        <position position="36"/>
    </location>
</feature>
<protein>
    <submittedName>
        <fullName evidence="1">Uncharacterized protein</fullName>
    </submittedName>
</protein>
<gene>
    <name evidence="1" type="ORF">L195_g042057</name>
</gene>
<proteinExistence type="predicted"/>
<reference evidence="1 2" key="1">
    <citation type="journal article" date="2014" name="Am. J. Bot.">
        <title>Genome assembly and annotation for red clover (Trifolium pratense; Fabaceae).</title>
        <authorList>
            <person name="Istvanek J."/>
            <person name="Jaros M."/>
            <person name="Krenek A."/>
            <person name="Repkova J."/>
        </authorList>
    </citation>
    <scope>NUCLEOTIDE SEQUENCE [LARGE SCALE GENOMIC DNA]</scope>
    <source>
        <strain evidence="2">cv. Tatra</strain>
        <tissue evidence="1">Young leaves</tissue>
    </source>
</reference>
<dbReference type="EMBL" id="ASHM01050034">
    <property type="protein sequence ID" value="PNX85982.1"/>
    <property type="molecule type" value="Genomic_DNA"/>
</dbReference>
<dbReference type="AlphaFoldDB" id="A0A2K3M5B8"/>